<feature type="compositionally biased region" description="Polar residues" evidence="1">
    <location>
        <begin position="305"/>
        <end position="318"/>
    </location>
</feature>
<reference evidence="4" key="2">
    <citation type="submission" date="2015-01" db="EMBL/GenBank/DDBJ databases">
        <title>Evolutionary Origins and Diversification of the Mycorrhizal Mutualists.</title>
        <authorList>
            <consortium name="DOE Joint Genome Institute"/>
            <consortium name="Mycorrhizal Genomics Consortium"/>
            <person name="Kohler A."/>
            <person name="Kuo A."/>
            <person name="Nagy L.G."/>
            <person name="Floudas D."/>
            <person name="Copeland A."/>
            <person name="Barry K.W."/>
            <person name="Cichocki N."/>
            <person name="Veneault-Fourrey C."/>
            <person name="LaButti K."/>
            <person name="Lindquist E.A."/>
            <person name="Lipzen A."/>
            <person name="Lundell T."/>
            <person name="Morin E."/>
            <person name="Murat C."/>
            <person name="Riley R."/>
            <person name="Ohm R."/>
            <person name="Sun H."/>
            <person name="Tunlid A."/>
            <person name="Henrissat B."/>
            <person name="Grigoriev I.V."/>
            <person name="Hibbett D.S."/>
            <person name="Martin F."/>
        </authorList>
    </citation>
    <scope>NUCLEOTIDE SEQUENCE [LARGE SCALE GENOMIC DNA]</scope>
    <source>
        <strain evidence="4">LaAM-08-1</strain>
    </source>
</reference>
<proteinExistence type="predicted"/>
<dbReference type="InterPro" id="IPR011598">
    <property type="entry name" value="bHLH_dom"/>
</dbReference>
<feature type="compositionally biased region" description="Low complexity" evidence="1">
    <location>
        <begin position="319"/>
        <end position="328"/>
    </location>
</feature>
<dbReference type="SMART" id="SM00353">
    <property type="entry name" value="HLH"/>
    <property type="match status" value="1"/>
</dbReference>
<feature type="region of interest" description="Disordered" evidence="1">
    <location>
        <begin position="127"/>
        <end position="261"/>
    </location>
</feature>
<dbReference type="InterPro" id="IPR036638">
    <property type="entry name" value="HLH_DNA-bd_sf"/>
</dbReference>
<feature type="region of interest" description="Disordered" evidence="1">
    <location>
        <begin position="1"/>
        <end position="24"/>
    </location>
</feature>
<feature type="compositionally biased region" description="Low complexity" evidence="1">
    <location>
        <begin position="144"/>
        <end position="155"/>
    </location>
</feature>
<dbReference type="SUPFAM" id="SSF47459">
    <property type="entry name" value="HLH, helix-loop-helix DNA-binding domain"/>
    <property type="match status" value="1"/>
</dbReference>
<protein>
    <recommendedName>
        <fullName evidence="2">BHLH domain-containing protein</fullName>
    </recommendedName>
</protein>
<dbReference type="OrthoDB" id="5344169at2759"/>
<evidence type="ECO:0000256" key="1">
    <source>
        <dbReference type="SAM" id="MobiDB-lite"/>
    </source>
</evidence>
<reference evidence="3 4" key="1">
    <citation type="submission" date="2014-04" db="EMBL/GenBank/DDBJ databases">
        <authorList>
            <consortium name="DOE Joint Genome Institute"/>
            <person name="Kuo A."/>
            <person name="Kohler A."/>
            <person name="Nagy L.G."/>
            <person name="Floudas D."/>
            <person name="Copeland A."/>
            <person name="Barry K.W."/>
            <person name="Cichocki N."/>
            <person name="Veneault-Fourrey C."/>
            <person name="LaButti K."/>
            <person name="Lindquist E.A."/>
            <person name="Lipzen A."/>
            <person name="Lundell T."/>
            <person name="Morin E."/>
            <person name="Murat C."/>
            <person name="Sun H."/>
            <person name="Tunlid A."/>
            <person name="Henrissat B."/>
            <person name="Grigoriev I.V."/>
            <person name="Hibbett D.S."/>
            <person name="Martin F."/>
            <person name="Nordberg H.P."/>
            <person name="Cantor M.N."/>
            <person name="Hua S.X."/>
        </authorList>
    </citation>
    <scope>NUCLEOTIDE SEQUENCE [LARGE SCALE GENOMIC DNA]</scope>
    <source>
        <strain evidence="3 4">LaAM-08-1</strain>
    </source>
</reference>
<feature type="compositionally biased region" description="Basic and acidic residues" evidence="1">
    <location>
        <begin position="585"/>
        <end position="603"/>
    </location>
</feature>
<evidence type="ECO:0000313" key="4">
    <source>
        <dbReference type="Proteomes" id="UP000054477"/>
    </source>
</evidence>
<dbReference type="Pfam" id="PF00010">
    <property type="entry name" value="HLH"/>
    <property type="match status" value="1"/>
</dbReference>
<gene>
    <name evidence="3" type="ORF">K443DRAFT_89573</name>
</gene>
<dbReference type="PROSITE" id="PS50888">
    <property type="entry name" value="BHLH"/>
    <property type="match status" value="1"/>
</dbReference>
<dbReference type="Proteomes" id="UP000054477">
    <property type="component" value="Unassembled WGS sequence"/>
</dbReference>
<feature type="domain" description="BHLH" evidence="2">
    <location>
        <begin position="579"/>
        <end position="668"/>
    </location>
</feature>
<feature type="compositionally biased region" description="Low complexity" evidence="1">
    <location>
        <begin position="349"/>
        <end position="358"/>
    </location>
</feature>
<organism evidence="3 4">
    <name type="scientific">Laccaria amethystina LaAM-08-1</name>
    <dbReference type="NCBI Taxonomy" id="1095629"/>
    <lineage>
        <taxon>Eukaryota</taxon>
        <taxon>Fungi</taxon>
        <taxon>Dikarya</taxon>
        <taxon>Basidiomycota</taxon>
        <taxon>Agaricomycotina</taxon>
        <taxon>Agaricomycetes</taxon>
        <taxon>Agaricomycetidae</taxon>
        <taxon>Agaricales</taxon>
        <taxon>Agaricineae</taxon>
        <taxon>Hydnangiaceae</taxon>
        <taxon>Laccaria</taxon>
    </lineage>
</organism>
<feature type="compositionally biased region" description="Low complexity" evidence="1">
    <location>
        <begin position="559"/>
        <end position="576"/>
    </location>
</feature>
<feature type="compositionally biased region" description="Low complexity" evidence="1">
    <location>
        <begin position="369"/>
        <end position="392"/>
    </location>
</feature>
<accession>A0A0C9X2N4</accession>
<feature type="region of interest" description="Disordered" evidence="1">
    <location>
        <begin position="276"/>
        <end position="433"/>
    </location>
</feature>
<evidence type="ECO:0000259" key="2">
    <source>
        <dbReference type="PROSITE" id="PS50888"/>
    </source>
</evidence>
<feature type="compositionally biased region" description="Pro residues" evidence="1">
    <location>
        <begin position="623"/>
        <end position="640"/>
    </location>
</feature>
<feature type="compositionally biased region" description="Gly residues" evidence="1">
    <location>
        <begin position="719"/>
        <end position="734"/>
    </location>
</feature>
<feature type="compositionally biased region" description="Acidic residues" evidence="1">
    <location>
        <begin position="737"/>
        <end position="746"/>
    </location>
</feature>
<dbReference type="Gene3D" id="4.10.280.10">
    <property type="entry name" value="Helix-loop-helix DNA-binding domain"/>
    <property type="match status" value="1"/>
</dbReference>
<feature type="compositionally biased region" description="Polar residues" evidence="1">
    <location>
        <begin position="497"/>
        <end position="515"/>
    </location>
</feature>
<dbReference type="HOGENOM" id="CLU_020171_0_0_1"/>
<dbReference type="EMBL" id="KN838553">
    <property type="protein sequence ID" value="KIK06395.1"/>
    <property type="molecule type" value="Genomic_DNA"/>
</dbReference>
<feature type="region of interest" description="Disordered" evidence="1">
    <location>
        <begin position="717"/>
        <end position="746"/>
    </location>
</feature>
<feature type="region of interest" description="Disordered" evidence="1">
    <location>
        <begin position="490"/>
        <end position="649"/>
    </location>
</feature>
<keyword evidence="4" id="KW-1185">Reference proteome</keyword>
<dbReference type="GO" id="GO:0046983">
    <property type="term" value="F:protein dimerization activity"/>
    <property type="evidence" value="ECO:0007669"/>
    <property type="project" value="InterPro"/>
</dbReference>
<dbReference type="STRING" id="1095629.A0A0C9X2N4"/>
<sequence length="746" mass="79260">MDPDQQQKDIFSSFFPEQQQQQQYSGTIPIPASPVYNSFAPSSPQSPNSQLAMSMLLMQMQGLGDVNSSTLPPHQQQQQQQGVYQASNQQNAQQLVLEHQFKLSQLQQLQQLQNTILQHQFALISGQSPPSLPMSPLAVGAGDQQQQQQQQQSSSFGLPTPGPSTELRPLQTSMDFSPINIGYSMTEPASSSSSHHPSPSPQFPPQNSNNNDYGHHTPSDGSYSPMSGGLGGQYDMHTHNQHQVQHHQHQPQFYHQPGTNSAPEHIAFRRRSPKDVDLDISPLTSPWLGAHQHHSQQSHQQQQQLQGLATTNSNKRTASSSGDESSSRPSRKKQSPAIRPTLAGTGPHSAGANSGGASVSPTNKRSYRTSKSTTSTPLLRGSRSRRGSTIGTGMIGGEVVGDTPSPVDLSMPPPAPPSSSDHPEGGNNSNMDMMEVGGMMMMEMGGGGGGGGEMMGFEGMGVEARLMPVTPASIMNLGRLGLNTNVNTGNGNNNETSQVSTISGNGVQPTRQSRSAVAGMGKLKLATSERGGKGSRGGGRGPASALISPSLKPILPAGSTDTPMSPTTPTAGGTPPLHVRKTSHKAAEQKRRDSLKTTFDDLRGLLPPIALPELPSPSEDPNNPVPTRPLLPGALPPRGPPKAGGEGPNKAVSKLQLLICGNEFIRTLKGRVERRDTEIVKLRKEVGRLRERIGIETDGQLEQDMCDLEKDLDACEIGKSGGGQAQMRVGGSGSVAGDDEDDDGDD</sequence>
<dbReference type="AlphaFoldDB" id="A0A0C9X2N4"/>
<name>A0A0C9X2N4_9AGAR</name>
<evidence type="ECO:0000313" key="3">
    <source>
        <dbReference type="EMBL" id="KIK06395.1"/>
    </source>
</evidence>